<organism evidence="4 5">
    <name type="scientific">Sinorhizobium chiapasense</name>
    <dbReference type="NCBI Taxonomy" id="501572"/>
    <lineage>
        <taxon>Bacteria</taxon>
        <taxon>Pseudomonadati</taxon>
        <taxon>Pseudomonadota</taxon>
        <taxon>Alphaproteobacteria</taxon>
        <taxon>Hyphomicrobiales</taxon>
        <taxon>Rhizobiaceae</taxon>
        <taxon>Sinorhizobium/Ensifer group</taxon>
        <taxon>Sinorhizobium</taxon>
    </lineage>
</organism>
<dbReference type="Pfam" id="PF20693">
    <property type="entry name" value="YobI-ATPase"/>
    <property type="match status" value="1"/>
</dbReference>
<dbReference type="Gene3D" id="3.40.50.300">
    <property type="entry name" value="P-loop containing nucleotide triphosphate hydrolases"/>
    <property type="match status" value="1"/>
</dbReference>
<proteinExistence type="predicted"/>
<dbReference type="Proteomes" id="UP001432360">
    <property type="component" value="Plasmid pSchITTGS70a"/>
</dbReference>
<evidence type="ECO:0000259" key="3">
    <source>
        <dbReference type="Pfam" id="PF20693"/>
    </source>
</evidence>
<keyword evidence="1" id="KW-0175">Coiled coil</keyword>
<feature type="transmembrane region" description="Helical" evidence="2">
    <location>
        <begin position="194"/>
        <end position="216"/>
    </location>
</feature>
<keyword evidence="5" id="KW-1185">Reference proteome</keyword>
<keyword evidence="2" id="KW-1133">Transmembrane helix</keyword>
<accession>A0ABZ2BEW6</accession>
<name>A0ABZ2BEW6_9HYPH</name>
<dbReference type="RefSeq" id="WP_331375146.1">
    <property type="nucleotide sequence ID" value="NZ_CP133149.1"/>
</dbReference>
<dbReference type="GO" id="GO:0005524">
    <property type="term" value="F:ATP binding"/>
    <property type="evidence" value="ECO:0007669"/>
    <property type="project" value="UniProtKB-KW"/>
</dbReference>
<evidence type="ECO:0000256" key="1">
    <source>
        <dbReference type="SAM" id="Coils"/>
    </source>
</evidence>
<dbReference type="EMBL" id="CP133149">
    <property type="protein sequence ID" value="WVT06080.1"/>
    <property type="molecule type" value="Genomic_DNA"/>
</dbReference>
<keyword evidence="2" id="KW-0812">Transmembrane</keyword>
<protein>
    <submittedName>
        <fullName evidence="4">ATP-binding protein</fullName>
    </submittedName>
</protein>
<feature type="domain" description="YobI-like P-loop NTPase" evidence="3">
    <location>
        <begin position="51"/>
        <end position="418"/>
    </location>
</feature>
<keyword evidence="4" id="KW-0614">Plasmid</keyword>
<sequence length="1213" mass="137361">MGERITTLTSWLGGLFTSFGAFLEGIGRPAVTKAKFVNLAPTDQADKDGVYSEALLFATTDPKVNNIALTGPYGSGKSSIIQSFLKRYRRPALHISLAAFVKEASPPSDKETSAPSLKVSRQEIERSILQQMLYGADANKLPLSRFKRIQSPDVLSIFKSLYIMFGLLSLWYVFTKREPIISGTFFDPLAFSNWPNFGVFAFSLLFLWVVLHNFYVASFGLSLKSISLKDIEIRPASDNLDSILNRHLDEIIYFFQSTDYDLVIIEDLDRFEDAEIFVTLREINSLVNENAGVKRTIRFLYALRDDVFVNTDRTKFFEFIIPVIPIINASNSIDMVLEQGKRLELDGRLDRQFLREVSRYLNDLRLIQNIFNEYAIYVANLETDDENTLDANKLLAILIYKNVYPKDFEQLHRGEGNLADILGRHDELVTHGEAACKAEIAELEQKIDIAERQTPSDLKELRRIYAMALIERLPADVTGVSLGGQSWITLPELVGQDGFEQLFSTPHISYRNIYNHRQRIDISTLQNEVDSQKTYLQRMVEIENKTEANKSESLRQIRELRAKIATLRTTKFNELVRSGAERVTDLFDGFGEKGELARFLILEGHLDDTYYQYTSLFHSGRLSPNDNKFLRQVRAFYTPDPGFQIDNPNEVIAAMREADFGQSYVLNVKLVDCLLSEATRYSEQTRKLLEFIASHFEVCGDFFEAYYATGRAVPELLSRLADGWKQFVTTAIASKRNLSHITQLVTNLPERALETLARGGDELPDFVAARLPEILALASDLAPERLECIGFEVRDLPAIGRSHGIVSFMVRRGLFELSVANLEHVFSEVLGETNLVAFRERNYTTLRSLTDRALITRVERDLDLYLSDVLLELHDNAEEDAAAITDLLGRAELDDDNLREFLGRQTALLPTLEGVPEKLHAMVFGLRRIVPTWQNCISFMAGSGFAAEILVAYLDRKDVRAAILNHRLPNDPETLLLRQFLVNANALSDDGYREYVRALPNTFKNFPKSLDSSKLTTLIKERKITFSKENLDSLDVSTDLPVLFVAENIEAYLADPDMFGLDDVFREGLLQADITDDDKRAIIDLIDLNTLTELPKRAALIGPILDRTNARISGLDAARARSLILNSRPVGTQISLFNKFHSTMTVDEVREVLAALAEPFSEITTGYHTPRLPTSDENRALVQWLETRGIISSWSEGGGWFLGDEIRVNLKRR</sequence>
<evidence type="ECO:0000256" key="2">
    <source>
        <dbReference type="SAM" id="Phobius"/>
    </source>
</evidence>
<feature type="transmembrane region" description="Helical" evidence="2">
    <location>
        <begin position="154"/>
        <end position="174"/>
    </location>
</feature>
<evidence type="ECO:0000313" key="4">
    <source>
        <dbReference type="EMBL" id="WVT06080.1"/>
    </source>
</evidence>
<reference evidence="4" key="1">
    <citation type="submission" date="2023-08" db="EMBL/GenBank/DDBJ databases">
        <title>Complete genome sequence of Sinorhizobium chiapanecum ITTG S70 isolated from Acaciella angustissima nodules in Chiapas-Mexico.</title>
        <authorList>
            <person name="Rincon-Rosales R."/>
            <person name="Rogel M.A."/>
            <person name="Rincon-Medina C.I."/>
            <person name="Guerrero G."/>
            <person name="Manzano-Gomez L.A."/>
            <person name="Lopez-Lopez A."/>
            <person name="Rincon Molina F.A."/>
            <person name="Martinez-Romero E."/>
        </authorList>
    </citation>
    <scope>NUCLEOTIDE SEQUENCE</scope>
    <source>
        <strain evidence="4">ITTG S70</strain>
        <plasmid evidence="4">pSchITTGS70a</plasmid>
    </source>
</reference>
<dbReference type="SUPFAM" id="SSF52540">
    <property type="entry name" value="P-loop containing nucleoside triphosphate hydrolases"/>
    <property type="match status" value="1"/>
</dbReference>
<dbReference type="InterPro" id="IPR027417">
    <property type="entry name" value="P-loop_NTPase"/>
</dbReference>
<geneLocation type="plasmid" evidence="4 5">
    <name>pSchITTGS70a</name>
</geneLocation>
<dbReference type="InterPro" id="IPR048428">
    <property type="entry name" value="YobI-NTPase"/>
</dbReference>
<keyword evidence="4" id="KW-0547">Nucleotide-binding</keyword>
<keyword evidence="4" id="KW-0067">ATP-binding</keyword>
<gene>
    <name evidence="4" type="ORF">RB548_20680</name>
</gene>
<evidence type="ECO:0000313" key="5">
    <source>
        <dbReference type="Proteomes" id="UP001432360"/>
    </source>
</evidence>
<keyword evidence="2" id="KW-0472">Membrane</keyword>
<feature type="coiled-coil region" evidence="1">
    <location>
        <begin position="543"/>
        <end position="570"/>
    </location>
</feature>